<comment type="caution">
    <text evidence="19">The sequence shown here is derived from an EMBL/GenBank/DDBJ whole genome shotgun (WGS) entry which is preliminary data.</text>
</comment>
<keyword evidence="2" id="KW-0813">Transport</keyword>
<dbReference type="Pfam" id="PF11886">
    <property type="entry name" value="TOC159_MAD"/>
    <property type="match status" value="1"/>
</dbReference>
<feature type="compositionally biased region" description="Acidic residues" evidence="17">
    <location>
        <begin position="872"/>
        <end position="881"/>
    </location>
</feature>
<feature type="region of interest" description="Disordered" evidence="17">
    <location>
        <begin position="189"/>
        <end position="221"/>
    </location>
</feature>
<organism evidence="19 20">
    <name type="scientific">Rubroshorea leprosula</name>
    <dbReference type="NCBI Taxonomy" id="152421"/>
    <lineage>
        <taxon>Eukaryota</taxon>
        <taxon>Viridiplantae</taxon>
        <taxon>Streptophyta</taxon>
        <taxon>Embryophyta</taxon>
        <taxon>Tracheophyta</taxon>
        <taxon>Spermatophyta</taxon>
        <taxon>Magnoliopsida</taxon>
        <taxon>eudicotyledons</taxon>
        <taxon>Gunneridae</taxon>
        <taxon>Pentapetalae</taxon>
        <taxon>rosids</taxon>
        <taxon>malvids</taxon>
        <taxon>Malvales</taxon>
        <taxon>Dipterocarpaceae</taxon>
        <taxon>Rubroshorea</taxon>
    </lineage>
</organism>
<evidence type="ECO:0000256" key="11">
    <source>
        <dbReference type="ARBA" id="ARBA00022927"/>
    </source>
</evidence>
<evidence type="ECO:0000256" key="10">
    <source>
        <dbReference type="ARBA" id="ARBA00022842"/>
    </source>
</evidence>
<feature type="compositionally biased region" description="Polar residues" evidence="17">
    <location>
        <begin position="200"/>
        <end position="216"/>
    </location>
</feature>
<dbReference type="PANTHER" id="PTHR10903">
    <property type="entry name" value="GTPASE, IMAP FAMILY MEMBER-RELATED"/>
    <property type="match status" value="1"/>
</dbReference>
<feature type="compositionally biased region" description="Acidic residues" evidence="17">
    <location>
        <begin position="84"/>
        <end position="94"/>
    </location>
</feature>
<gene>
    <name evidence="19" type="ORF">SLEP1_g40183</name>
</gene>
<keyword evidence="12" id="KW-1133">Transmembrane helix</keyword>
<feature type="compositionally biased region" description="Polar residues" evidence="17">
    <location>
        <begin position="1"/>
        <end position="11"/>
    </location>
</feature>
<feature type="region of interest" description="Disordered" evidence="17">
    <location>
        <begin position="433"/>
        <end position="457"/>
    </location>
</feature>
<evidence type="ECO:0000256" key="3">
    <source>
        <dbReference type="ARBA" id="ARBA00022528"/>
    </source>
</evidence>
<dbReference type="GO" id="GO:0005525">
    <property type="term" value="F:GTP binding"/>
    <property type="evidence" value="ECO:0007669"/>
    <property type="project" value="UniProtKB-KW"/>
</dbReference>
<feature type="compositionally biased region" description="Gly residues" evidence="17">
    <location>
        <begin position="51"/>
        <end position="63"/>
    </location>
</feature>
<dbReference type="InterPro" id="IPR045058">
    <property type="entry name" value="GIMA/IAN/Toc"/>
</dbReference>
<accession>A0AAV5L3Z3</accession>
<dbReference type="InterPro" id="IPR024283">
    <property type="entry name" value="TOC159_MAD"/>
</dbReference>
<dbReference type="PANTHER" id="PTHR10903:SF127">
    <property type="entry name" value="TRANSLOCASE OF CHLOROPLAST 159, CHLOROPLASTIC-LIKE"/>
    <property type="match status" value="1"/>
</dbReference>
<feature type="compositionally biased region" description="Low complexity" evidence="17">
    <location>
        <begin position="22"/>
        <end position="32"/>
    </location>
</feature>
<evidence type="ECO:0000256" key="17">
    <source>
        <dbReference type="SAM" id="MobiDB-lite"/>
    </source>
</evidence>
<dbReference type="GO" id="GO:0009707">
    <property type="term" value="C:chloroplast outer membrane"/>
    <property type="evidence" value="ECO:0007669"/>
    <property type="project" value="UniProtKB-SubCell"/>
</dbReference>
<evidence type="ECO:0000256" key="2">
    <source>
        <dbReference type="ARBA" id="ARBA00022448"/>
    </source>
</evidence>
<keyword evidence="10" id="KW-0460">Magnesium</keyword>
<evidence type="ECO:0000259" key="18">
    <source>
        <dbReference type="PROSITE" id="PS51720"/>
    </source>
</evidence>
<dbReference type="GO" id="GO:0046872">
    <property type="term" value="F:metal ion binding"/>
    <property type="evidence" value="ECO:0007669"/>
    <property type="project" value="UniProtKB-KW"/>
</dbReference>
<feature type="region of interest" description="Disordered" evidence="17">
    <location>
        <begin position="1"/>
        <end position="115"/>
    </location>
</feature>
<evidence type="ECO:0000256" key="4">
    <source>
        <dbReference type="ARBA" id="ARBA00022640"/>
    </source>
</evidence>
<dbReference type="Proteomes" id="UP001054252">
    <property type="component" value="Unassembled WGS sequence"/>
</dbReference>
<evidence type="ECO:0000256" key="1">
    <source>
        <dbReference type="ARBA" id="ARBA00001946"/>
    </source>
</evidence>
<evidence type="ECO:0000256" key="8">
    <source>
        <dbReference type="ARBA" id="ARBA00022801"/>
    </source>
</evidence>
<evidence type="ECO:0000256" key="14">
    <source>
        <dbReference type="ARBA" id="ARBA00023136"/>
    </source>
</evidence>
<keyword evidence="14" id="KW-0472">Membrane</keyword>
<sequence>MESKTHVSVSASGAKGNPNERTFSSSSSTGSFLIRAPLTIDDDSDFESSGGYSGVDGSGGGSGSEYLSGEEFETASERPSMTGETDEEMVEENDGVGRYTVSRPFVADSDQGSVENSVVDEEDNFVSVVENLESKLFTPVAQLSMDDEFDEMLGDEEMVSDAENGGFSGAVKVPGGVNSLPKIKAAVDVEVGGEEEESLEPTNSALGNQSESSSNAEVQNGVLENLVVEEVSHGDIPKAPLESMVESKEDIVGEILKLDRDESGVVNVGGTVATDRGSKSEKLESQTELEVDLGAELLKPLSATEVEYTECAVENNGFPTLQPSESSQSFSIQEIVNIVKDGVPKINGSEPSKDAFSSDGILTVDSSEISQPISTREVVNNGNNGWAEISQGDKSENSNQVEGEKVVLSNEDIEELIFGSPETNRRMNELDQGLASPSHSKMDSQDRSETGDSESQGTELFDSAALAALLKAATGVEPDGGSIRITPKDGSKVFSVKPPFQSDSSNIADIVFQDNVSDEEKKIIEKIQLLKVKFLRLVHRLGLSPNDSLVEQVLYRLALATRSHSSLEFSLESAKKAAMKLEAEGKEDLGFSLDILVLGKTGVGKSATINSILCEEKARVDAFEPATTSVKDIVGTVNGVKMRIFDTPGLRSPTTDAVTNRKILASIKKLTRKIPPDVVLYVDRLDTNARDLMDFLLLKSFTSSLGSSIWQNAIITLTHAASAPPDGPSGSPLSYDIFVAQKSHVVQRALSQAVGDLRLMNPSMVHPVSLVENHTSYQKNRDGESMLPNGQSWRPHLLLLCYSLKILSEANSIAKPQDAFDFRKLLGLQLRSSPLPYLLSSLLQSRAHPKLSTDHGGDNVDSDVELGNSSDSDQEDDDEYDQLPPFKPLGRSQVAKLSKEQRKAYFEEYDYRVKLLQKKQWREEVKRLREMKKRGKEGESNDMYKGEEGNPEDGGPETVPVPLPDMILPPSFDGDNPAYRYRLLESASQLLVRPVLDSQGWDHDFGYDGVNLEGNLAIAGCFPGAVSVQITKDKKDFNIHLDSSVCAKMGEKGSTMAGFDIQAVGRQLAYILRGETKFKILTMNKAAAGLSVTLLGENIATGLKVEDQITVGKRLVLSGGAGTMRSQGETAYGANLEVCLNDKNFPIEQNQTTLGLSLMKWRGDLGVMANLQSQFSIGRSSKMAVRVGLNNKQSGQITFKVSSAEHLQIALSAILPVAISIFRNIYPGTAAKGSTY</sequence>
<dbReference type="InterPro" id="IPR006703">
    <property type="entry name" value="G_AIG1"/>
</dbReference>
<keyword evidence="11" id="KW-0653">Protein transport</keyword>
<feature type="compositionally biased region" description="Basic and acidic residues" evidence="17">
    <location>
        <begin position="440"/>
        <end position="450"/>
    </location>
</feature>
<keyword evidence="7" id="KW-0547">Nucleotide-binding</keyword>
<keyword evidence="5" id="KW-0812">Transmembrane</keyword>
<dbReference type="InterPro" id="IPR005690">
    <property type="entry name" value="Toc86_159"/>
</dbReference>
<dbReference type="InterPro" id="IPR027417">
    <property type="entry name" value="P-loop_NTPase"/>
</dbReference>
<dbReference type="PROSITE" id="PS51720">
    <property type="entry name" value="G_AIG1"/>
    <property type="match status" value="1"/>
</dbReference>
<feature type="region of interest" description="Disordered" evidence="17">
    <location>
        <begin position="378"/>
        <end position="403"/>
    </location>
</feature>
<evidence type="ECO:0000256" key="5">
    <source>
        <dbReference type="ARBA" id="ARBA00022692"/>
    </source>
</evidence>
<dbReference type="AlphaFoldDB" id="A0AAV5L3Z3"/>
<dbReference type="GO" id="GO:0003924">
    <property type="term" value="F:GTPase activity"/>
    <property type="evidence" value="ECO:0007669"/>
    <property type="project" value="InterPro"/>
</dbReference>
<keyword evidence="4" id="KW-0934">Plastid</keyword>
<reference evidence="19 20" key="1">
    <citation type="journal article" date="2021" name="Commun. Biol.">
        <title>The genome of Shorea leprosula (Dipterocarpaceae) highlights the ecological relevance of drought in aseasonal tropical rainforests.</title>
        <authorList>
            <person name="Ng K.K.S."/>
            <person name="Kobayashi M.J."/>
            <person name="Fawcett J.A."/>
            <person name="Hatakeyama M."/>
            <person name="Paape T."/>
            <person name="Ng C.H."/>
            <person name="Ang C.C."/>
            <person name="Tnah L.H."/>
            <person name="Lee C.T."/>
            <person name="Nishiyama T."/>
            <person name="Sese J."/>
            <person name="O'Brien M.J."/>
            <person name="Copetti D."/>
            <person name="Mohd Noor M.I."/>
            <person name="Ong R.C."/>
            <person name="Putra M."/>
            <person name="Sireger I.Z."/>
            <person name="Indrioko S."/>
            <person name="Kosugi Y."/>
            <person name="Izuno A."/>
            <person name="Isagi Y."/>
            <person name="Lee S.L."/>
            <person name="Shimizu K.K."/>
        </authorList>
    </citation>
    <scope>NUCLEOTIDE SEQUENCE [LARGE SCALE GENOMIC DNA]</scope>
    <source>
        <strain evidence="19">214</strain>
    </source>
</reference>
<dbReference type="NCBIfam" id="TIGR00993">
    <property type="entry name" value="3a0901s04IAP86"/>
    <property type="match status" value="1"/>
</dbReference>
<evidence type="ECO:0000256" key="16">
    <source>
        <dbReference type="ARBA" id="ARBA00023775"/>
    </source>
</evidence>
<keyword evidence="3" id="KW-0150">Chloroplast</keyword>
<feature type="domain" description="AIG1-type G" evidence="18">
    <location>
        <begin position="590"/>
        <end position="831"/>
    </location>
</feature>
<feature type="compositionally biased region" description="Basic and acidic residues" evidence="17">
    <location>
        <begin position="936"/>
        <end position="948"/>
    </location>
</feature>
<evidence type="ECO:0000256" key="7">
    <source>
        <dbReference type="ARBA" id="ARBA00022741"/>
    </source>
</evidence>
<dbReference type="SUPFAM" id="SSF52540">
    <property type="entry name" value="P-loop containing nucleoside triphosphate hydrolases"/>
    <property type="match status" value="1"/>
</dbReference>
<keyword evidence="13" id="KW-0342">GTP-binding</keyword>
<evidence type="ECO:0000313" key="19">
    <source>
        <dbReference type="EMBL" id="GKV31497.1"/>
    </source>
</evidence>
<evidence type="ECO:0000256" key="15">
    <source>
        <dbReference type="ARBA" id="ARBA00023766"/>
    </source>
</evidence>
<dbReference type="GO" id="GO:0015031">
    <property type="term" value="P:protein transport"/>
    <property type="evidence" value="ECO:0007669"/>
    <property type="project" value="UniProtKB-KW"/>
</dbReference>
<keyword evidence="20" id="KW-1185">Reference proteome</keyword>
<comment type="subcellular location">
    <subcellularLocation>
        <location evidence="15">Plastid</location>
        <location evidence="15">Chloroplast outer membrane</location>
        <topology evidence="15">Single-pass membrane protein</topology>
    </subcellularLocation>
</comment>
<evidence type="ECO:0000256" key="13">
    <source>
        <dbReference type="ARBA" id="ARBA00023134"/>
    </source>
</evidence>
<evidence type="ECO:0000256" key="9">
    <source>
        <dbReference type="ARBA" id="ARBA00022805"/>
    </source>
</evidence>
<dbReference type="EMBL" id="BPVZ01000091">
    <property type="protein sequence ID" value="GKV31497.1"/>
    <property type="molecule type" value="Genomic_DNA"/>
</dbReference>
<keyword evidence="8" id="KW-0378">Hydrolase</keyword>
<proteinExistence type="inferred from homology"/>
<keyword evidence="6" id="KW-0479">Metal-binding</keyword>
<evidence type="ECO:0000313" key="20">
    <source>
        <dbReference type="Proteomes" id="UP001054252"/>
    </source>
</evidence>
<name>A0AAV5L3Z3_9ROSI</name>
<keyword evidence="9" id="KW-1002">Plastid outer membrane</keyword>
<evidence type="ECO:0000256" key="6">
    <source>
        <dbReference type="ARBA" id="ARBA00022723"/>
    </source>
</evidence>
<dbReference type="Pfam" id="PF04548">
    <property type="entry name" value="AIG1"/>
    <property type="match status" value="1"/>
</dbReference>
<feature type="region of interest" description="Disordered" evidence="17">
    <location>
        <begin position="931"/>
        <end position="959"/>
    </location>
</feature>
<dbReference type="Gene3D" id="3.40.50.300">
    <property type="entry name" value="P-loop containing nucleotide triphosphate hydrolases"/>
    <property type="match status" value="1"/>
</dbReference>
<comment type="similarity">
    <text evidence="16">Belongs to the TRAFAC class TrmE-Era-EngA-EngB-Septin-like GTPase superfamily. AIG1/Toc34/Toc159-like paraseptin GTPase family. TOC159 subfamily.</text>
</comment>
<protein>
    <recommendedName>
        <fullName evidence="18">AIG1-type G domain-containing protein</fullName>
    </recommendedName>
</protein>
<feature type="region of interest" description="Disordered" evidence="17">
    <location>
        <begin position="849"/>
        <end position="894"/>
    </location>
</feature>
<dbReference type="GO" id="GO:0045036">
    <property type="term" value="P:protein targeting to chloroplast"/>
    <property type="evidence" value="ECO:0007669"/>
    <property type="project" value="InterPro"/>
</dbReference>
<evidence type="ECO:0000256" key="12">
    <source>
        <dbReference type="ARBA" id="ARBA00022989"/>
    </source>
</evidence>
<dbReference type="FunFam" id="3.40.50.300:FF:000413">
    <property type="entry name" value="Translocase of chloroplast 120, chloroplastic"/>
    <property type="match status" value="1"/>
</dbReference>
<comment type="cofactor">
    <cofactor evidence="1">
        <name>Mg(2+)</name>
        <dbReference type="ChEBI" id="CHEBI:18420"/>
    </cofactor>
</comment>